<dbReference type="FunFam" id="3.30.70.2510:FF:000001">
    <property type="entry name" value="tRNA pseudouridine synthase Pus10"/>
    <property type="match status" value="1"/>
</dbReference>
<dbReference type="InterPro" id="IPR048741">
    <property type="entry name" value="Pus10-like_C"/>
</dbReference>
<evidence type="ECO:0000313" key="11">
    <source>
        <dbReference type="EMBL" id="GBG67154.1"/>
    </source>
</evidence>
<reference evidence="11 12" key="1">
    <citation type="journal article" date="2018" name="Cell">
        <title>The Chara Genome: Secondary Complexity and Implications for Plant Terrestrialization.</title>
        <authorList>
            <person name="Nishiyama T."/>
            <person name="Sakayama H."/>
            <person name="Vries J.D."/>
            <person name="Buschmann H."/>
            <person name="Saint-Marcoux D."/>
            <person name="Ullrich K.K."/>
            <person name="Haas F.B."/>
            <person name="Vanderstraeten L."/>
            <person name="Becker D."/>
            <person name="Lang D."/>
            <person name="Vosolsobe S."/>
            <person name="Rombauts S."/>
            <person name="Wilhelmsson P.K.I."/>
            <person name="Janitza P."/>
            <person name="Kern R."/>
            <person name="Heyl A."/>
            <person name="Rumpler F."/>
            <person name="Villalobos L.I.A.C."/>
            <person name="Clay J.M."/>
            <person name="Skokan R."/>
            <person name="Toyoda A."/>
            <person name="Suzuki Y."/>
            <person name="Kagoshima H."/>
            <person name="Schijlen E."/>
            <person name="Tajeshwar N."/>
            <person name="Catarino B."/>
            <person name="Hetherington A.J."/>
            <person name="Saltykova A."/>
            <person name="Bonnot C."/>
            <person name="Breuninger H."/>
            <person name="Symeonidi A."/>
            <person name="Radhakrishnan G.V."/>
            <person name="Van Nieuwerburgh F."/>
            <person name="Deforce D."/>
            <person name="Chang C."/>
            <person name="Karol K.G."/>
            <person name="Hedrich R."/>
            <person name="Ulvskov P."/>
            <person name="Glockner G."/>
            <person name="Delwiche C.F."/>
            <person name="Petrasek J."/>
            <person name="Van de Peer Y."/>
            <person name="Friml J."/>
            <person name="Beilby M."/>
            <person name="Dolan L."/>
            <person name="Kohara Y."/>
            <person name="Sugano S."/>
            <person name="Fujiyama A."/>
            <person name="Delaux P.-M."/>
            <person name="Quint M."/>
            <person name="TheiBen G."/>
            <person name="Hagemann M."/>
            <person name="Harholt J."/>
            <person name="Dunand C."/>
            <person name="Zachgo S."/>
            <person name="Langdale J."/>
            <person name="Maumus F."/>
            <person name="Straeten D.V.D."/>
            <person name="Gould S.B."/>
            <person name="Rensing S.A."/>
        </authorList>
    </citation>
    <scope>NUCLEOTIDE SEQUENCE [LARGE SCALE GENOMIC DNA]</scope>
    <source>
        <strain evidence="11 12">S276</strain>
    </source>
</reference>
<name>A0A388KAR3_CHABU</name>
<dbReference type="Proteomes" id="UP000265515">
    <property type="component" value="Unassembled WGS sequence"/>
</dbReference>
<keyword evidence="3" id="KW-0819">tRNA processing</keyword>
<organism evidence="11 12">
    <name type="scientific">Chara braunii</name>
    <name type="common">Braun's stonewort</name>
    <dbReference type="NCBI Taxonomy" id="69332"/>
    <lineage>
        <taxon>Eukaryota</taxon>
        <taxon>Viridiplantae</taxon>
        <taxon>Streptophyta</taxon>
        <taxon>Charophyceae</taxon>
        <taxon>Charales</taxon>
        <taxon>Characeae</taxon>
        <taxon>Chara</taxon>
    </lineage>
</organism>
<evidence type="ECO:0000259" key="9">
    <source>
        <dbReference type="Pfam" id="PF21237"/>
    </source>
</evidence>
<dbReference type="PANTHER" id="PTHR21568:SF0">
    <property type="entry name" value="TRNA PSEUDOURIDINE SYNTHASE PUS10"/>
    <property type="match status" value="1"/>
</dbReference>
<dbReference type="Gene3D" id="1.10.10.2050">
    <property type="match status" value="1"/>
</dbReference>
<evidence type="ECO:0000256" key="7">
    <source>
        <dbReference type="ARBA" id="ARBA00083669"/>
    </source>
</evidence>
<dbReference type="Pfam" id="PF21237">
    <property type="entry name" value="Pus10_N_euk"/>
    <property type="match status" value="1"/>
</dbReference>
<sequence>MKMGSNKEKDPLVLYLSSVNARQCGSIVADLLTLGVCTRCVLRFFGVYDSQVYRCAPGDPRVVLRRLAFIKAKKGDGVVVKTGKKTEAQGGACLESPAEVKDEGVGTSPTKGATVAGVCASLSEGSPTRFAESSTYDPGLVHETGNGKDSSEKEAETGNSADCVEEVRTVQGKAKAGIEGDGDQMKRIKAVASSSGIVCPACLGVLQKVAPVADGDKATDKARSEGEASRKLSLEEKKTKRGTPRAKTNLGVVECQRIGRDGKDVKDGENGNEQAEEGPQSVKKVGKDQECRQAQEEIDGRSEEHLKNQKLQGNDGLETIGNVPASNAAGTWDEDIVKMVAAVRKEGHKFKTFQLEVILPSVLTLRQCCLWYYLCSDNYTKKFPHATELFKGPKALLETLVSVKDAVKWTLSSHLEKALGCRYDTDPEGKICLTYSHRDSFQEVENFLEACGGVGKRRKHAREYERYDRQKVGGTSVKEGGSEMLDEGDGEDGRMHERERDFEEECLASVHRGIESTNMQTFMRICQCPPKSLAGTCALSVTCQRFPVYIGGRYLKLRRGIPQSPWSVDGERVGEPSVQERIADVVFPTYKADSYKFNAAGREDMDVRMIGKGRPFVMEIVNARQIPSPSSIASMEKAIHEGDGGGKWAPRGVAVIGLRSMTPDAYALVREAESEKQKSYCAVVWLSRPVTEDDITKLNSMPAVTIQQRTPIRVLHRRSPLVRPRVIEKMIAKAIPGQTNYLKLTFDTQAGTYVKEFVHGDMGRTQPHLGEILGCETDILKLDVTEIKMTFV</sequence>
<protein>
    <recommendedName>
        <fullName evidence="2">tRNA pseudouridine(55) synthase</fullName>
        <ecNumber evidence="2">5.4.99.25</ecNumber>
    </recommendedName>
    <alternativeName>
        <fullName evidence="7">tRNA pseudouridine 55 synthase</fullName>
    </alternativeName>
    <alternativeName>
        <fullName evidence="5">tRNA pseudouridylate synthase</fullName>
    </alternativeName>
    <alternativeName>
        <fullName evidence="6">tRNA-uridine isomerase</fullName>
    </alternativeName>
</protein>
<gene>
    <name evidence="11" type="ORF">CBR_g81579</name>
</gene>
<dbReference type="GO" id="GO:0003723">
    <property type="term" value="F:RNA binding"/>
    <property type="evidence" value="ECO:0007669"/>
    <property type="project" value="InterPro"/>
</dbReference>
<dbReference type="EMBL" id="BFEA01000083">
    <property type="protein sequence ID" value="GBG67154.1"/>
    <property type="molecule type" value="Genomic_DNA"/>
</dbReference>
<feature type="domain" description="Pus10 N-terminal eukaryotes" evidence="9">
    <location>
        <begin position="334"/>
        <end position="462"/>
    </location>
</feature>
<feature type="region of interest" description="Disordered" evidence="8">
    <location>
        <begin position="215"/>
        <end position="288"/>
    </location>
</feature>
<proteinExistence type="inferred from homology"/>
<feature type="domain" description="Pus10-like C-terminal" evidence="10">
    <location>
        <begin position="549"/>
        <end position="787"/>
    </location>
</feature>
<dbReference type="OrthoDB" id="271937at2759"/>
<evidence type="ECO:0000313" key="12">
    <source>
        <dbReference type="Proteomes" id="UP000265515"/>
    </source>
</evidence>
<dbReference type="Pfam" id="PF21238">
    <property type="entry name" value="Pus10_C"/>
    <property type="match status" value="1"/>
</dbReference>
<keyword evidence="12" id="KW-1185">Reference proteome</keyword>
<dbReference type="FunFam" id="3.30.70.3190:FF:000001">
    <property type="entry name" value="tRNA pseudouridine synthase Pus10"/>
    <property type="match status" value="1"/>
</dbReference>
<evidence type="ECO:0000259" key="10">
    <source>
        <dbReference type="Pfam" id="PF21238"/>
    </source>
</evidence>
<dbReference type="Gene3D" id="3.30.70.2510">
    <property type="match status" value="1"/>
</dbReference>
<dbReference type="PANTHER" id="PTHR21568">
    <property type="entry name" value="TRNA PSEUDOURIDINE SYNTHASE PUS10"/>
    <property type="match status" value="1"/>
</dbReference>
<dbReference type="EC" id="5.4.99.25" evidence="2"/>
<dbReference type="InterPro" id="IPR039894">
    <property type="entry name" value="Pus10-like"/>
</dbReference>
<evidence type="ECO:0000256" key="5">
    <source>
        <dbReference type="ARBA" id="ARBA00075270"/>
    </source>
</evidence>
<dbReference type="GO" id="GO:0031119">
    <property type="term" value="P:tRNA pseudouridine synthesis"/>
    <property type="evidence" value="ECO:0007669"/>
    <property type="project" value="UniProtKB-ARBA"/>
</dbReference>
<dbReference type="GO" id="GO:0160148">
    <property type="term" value="F:tRNA pseudouridine(55) synthase activity"/>
    <property type="evidence" value="ECO:0007669"/>
    <property type="project" value="UniProtKB-EC"/>
</dbReference>
<feature type="region of interest" description="Disordered" evidence="8">
    <location>
        <begin position="471"/>
        <end position="494"/>
    </location>
</feature>
<feature type="compositionally biased region" description="Basic and acidic residues" evidence="8">
    <location>
        <begin position="145"/>
        <end position="156"/>
    </location>
</feature>
<dbReference type="InterPro" id="IPR048742">
    <property type="entry name" value="Pus10_N_euk"/>
</dbReference>
<dbReference type="Gramene" id="GBG67154">
    <property type="protein sequence ID" value="GBG67154"/>
    <property type="gene ID" value="CBR_g81579"/>
</dbReference>
<evidence type="ECO:0000256" key="6">
    <source>
        <dbReference type="ARBA" id="ARBA00079393"/>
    </source>
</evidence>
<dbReference type="SUPFAM" id="SSF55120">
    <property type="entry name" value="Pseudouridine synthase"/>
    <property type="match status" value="1"/>
</dbReference>
<evidence type="ECO:0000256" key="1">
    <source>
        <dbReference type="ARBA" id="ARBA00009652"/>
    </source>
</evidence>
<comment type="similarity">
    <text evidence="1">Belongs to the pseudouridine synthase Pus10 family.</text>
</comment>
<evidence type="ECO:0000256" key="2">
    <source>
        <dbReference type="ARBA" id="ARBA00012787"/>
    </source>
</evidence>
<dbReference type="STRING" id="69332.A0A388KAR3"/>
<keyword evidence="4" id="KW-0413">Isomerase</keyword>
<dbReference type="AlphaFoldDB" id="A0A388KAR3"/>
<comment type="caution">
    <text evidence="11">The sequence shown here is derived from an EMBL/GenBank/DDBJ whole genome shotgun (WGS) entry which is preliminary data.</text>
</comment>
<evidence type="ECO:0000256" key="8">
    <source>
        <dbReference type="SAM" id="MobiDB-lite"/>
    </source>
</evidence>
<feature type="compositionally biased region" description="Basic and acidic residues" evidence="8">
    <location>
        <begin position="257"/>
        <end position="269"/>
    </location>
</feature>
<dbReference type="Gene3D" id="3.30.70.3190">
    <property type="match status" value="1"/>
</dbReference>
<evidence type="ECO:0000256" key="3">
    <source>
        <dbReference type="ARBA" id="ARBA00022694"/>
    </source>
</evidence>
<evidence type="ECO:0000256" key="4">
    <source>
        <dbReference type="ARBA" id="ARBA00023235"/>
    </source>
</evidence>
<feature type="region of interest" description="Disordered" evidence="8">
    <location>
        <begin position="129"/>
        <end position="161"/>
    </location>
</feature>
<feature type="compositionally biased region" description="Basic and acidic residues" evidence="8">
    <location>
        <begin position="215"/>
        <end position="238"/>
    </location>
</feature>
<dbReference type="InterPro" id="IPR020103">
    <property type="entry name" value="PsdUridine_synth_cat_dom_sf"/>
</dbReference>
<accession>A0A388KAR3</accession>